<protein>
    <submittedName>
        <fullName evidence="1">Uncharacterized protein</fullName>
    </submittedName>
</protein>
<evidence type="ECO:0000313" key="2">
    <source>
        <dbReference type="Proteomes" id="UP000501421"/>
    </source>
</evidence>
<evidence type="ECO:0000313" key="1">
    <source>
        <dbReference type="EMBL" id="BBW98977.1"/>
    </source>
</evidence>
<keyword evidence="1" id="KW-0614">Plasmid</keyword>
<organism evidence="1 2">
    <name type="scientific">Geobacillus subterraneus</name>
    <dbReference type="NCBI Taxonomy" id="129338"/>
    <lineage>
        <taxon>Bacteria</taxon>
        <taxon>Bacillati</taxon>
        <taxon>Bacillota</taxon>
        <taxon>Bacilli</taxon>
        <taxon>Bacillales</taxon>
        <taxon>Anoxybacillaceae</taxon>
        <taxon>Geobacillus</taxon>
    </lineage>
</organism>
<sequence>MDKELVLTKEEQKALRLEVSRLLDFCHEQKCPYRSGFCASTRVCPSCPVGKAIQALGKKLWMATSSPSKGKPWTEEDEAFLIQHFLQLSVEEIAKKRGHSLYRVLYRVRVLQAKGVLGKKRNAGKKKGEKAV</sequence>
<dbReference type="EMBL" id="AP022558">
    <property type="protein sequence ID" value="BBW98977.1"/>
    <property type="molecule type" value="Genomic_DNA"/>
</dbReference>
<dbReference type="AlphaFoldDB" id="A0A679FY01"/>
<keyword evidence="2" id="KW-1185">Reference proteome</keyword>
<geneLocation type="plasmid" evidence="1 2">
    <name>pGspE55-1</name>
</geneLocation>
<gene>
    <name evidence="1" type="ORF">GsuE55_38100</name>
</gene>
<dbReference type="RefSeq" id="WP_172418945.1">
    <property type="nucleotide sequence ID" value="NZ_AP022558.1"/>
</dbReference>
<name>A0A679FY01_9BACL</name>
<accession>A0A679FY01</accession>
<dbReference type="Proteomes" id="UP000501421">
    <property type="component" value="Plasmid pGspE55-1"/>
</dbReference>
<proteinExistence type="predicted"/>
<reference evidence="2" key="1">
    <citation type="journal article" date="2020" name="Microbiol. Resour. Announc.">
        <title>Complete Genome Sequence of Geobacillus sp. Strain E55-1, Isolated from Mine Geyser in Japan.</title>
        <authorList>
            <person name="Miyazaki K."/>
            <person name="Hase E."/>
            <person name="Tokito N."/>
        </authorList>
    </citation>
    <scope>NUCLEOTIDE SEQUENCE [LARGE SCALE GENOMIC DNA]</scope>
    <source>
        <strain evidence="2">E55-1</strain>
        <plasmid evidence="2">pGspE55-1</plasmid>
    </source>
</reference>